<evidence type="ECO:0000313" key="3">
    <source>
        <dbReference type="Proteomes" id="UP000504636"/>
    </source>
</evidence>
<dbReference type="AlphaFoldDB" id="A0A6A6Y1D2"/>
<dbReference type="Proteomes" id="UP000504636">
    <property type="component" value="Unplaced"/>
</dbReference>
<feature type="compositionally biased region" description="Polar residues" evidence="1">
    <location>
        <begin position="225"/>
        <end position="240"/>
    </location>
</feature>
<reference evidence="2 4" key="1">
    <citation type="journal article" date="2020" name="Stud. Mycol.">
        <title>101 Dothideomycetes genomes: a test case for predicting lifestyles and emergence of pathogens.</title>
        <authorList>
            <person name="Haridas S."/>
            <person name="Albert R."/>
            <person name="Binder M."/>
            <person name="Bloem J."/>
            <person name="Labutti K."/>
            <person name="Salamov A."/>
            <person name="Andreopoulos B."/>
            <person name="Baker S."/>
            <person name="Barry K."/>
            <person name="Bills G."/>
            <person name="Bluhm B."/>
            <person name="Cannon C."/>
            <person name="Castanera R."/>
            <person name="Culley D."/>
            <person name="Daum C."/>
            <person name="Ezra D."/>
            <person name="Gonzalez J."/>
            <person name="Henrissat B."/>
            <person name="Kuo A."/>
            <person name="Liang C."/>
            <person name="Lipzen A."/>
            <person name="Lutzoni F."/>
            <person name="Magnuson J."/>
            <person name="Mondo S."/>
            <person name="Nolan M."/>
            <person name="Ohm R."/>
            <person name="Pangilinan J."/>
            <person name="Park H.-J."/>
            <person name="Ramirez L."/>
            <person name="Alfaro M."/>
            <person name="Sun H."/>
            <person name="Tritt A."/>
            <person name="Yoshinaga Y."/>
            <person name="Zwiers L.-H."/>
            <person name="Turgeon B."/>
            <person name="Goodwin S."/>
            <person name="Spatafora J."/>
            <person name="Crous P."/>
            <person name="Grigoriev I."/>
        </authorList>
    </citation>
    <scope>NUCLEOTIDE SEQUENCE</scope>
    <source>
        <strain evidence="2 4">CBS 304.34</strain>
    </source>
</reference>
<dbReference type="OrthoDB" id="5979581at2759"/>
<reference evidence="4" key="3">
    <citation type="submission" date="2025-04" db="UniProtKB">
        <authorList>
            <consortium name="RefSeq"/>
        </authorList>
    </citation>
    <scope>IDENTIFICATION</scope>
    <source>
        <strain evidence="4">CBS 304.34</strain>
    </source>
</reference>
<dbReference type="SUPFAM" id="SSF56112">
    <property type="entry name" value="Protein kinase-like (PK-like)"/>
    <property type="match status" value="1"/>
</dbReference>
<feature type="region of interest" description="Disordered" evidence="1">
    <location>
        <begin position="212"/>
        <end position="249"/>
    </location>
</feature>
<dbReference type="EMBL" id="MU003723">
    <property type="protein sequence ID" value="KAF2802449.1"/>
    <property type="molecule type" value="Genomic_DNA"/>
</dbReference>
<evidence type="ECO:0000313" key="2">
    <source>
        <dbReference type="EMBL" id="KAF2802449.1"/>
    </source>
</evidence>
<reference evidence="4" key="2">
    <citation type="submission" date="2020-04" db="EMBL/GenBank/DDBJ databases">
        <authorList>
            <consortium name="NCBI Genome Project"/>
        </authorList>
    </citation>
    <scope>NUCLEOTIDE SEQUENCE</scope>
    <source>
        <strain evidence="4">CBS 304.34</strain>
    </source>
</reference>
<gene>
    <name evidence="2 4" type="ORF">BDZ99DRAFT_576829</name>
</gene>
<name>A0A6A6Y1D2_9PEZI</name>
<dbReference type="GeneID" id="54469506"/>
<keyword evidence="3" id="KW-1185">Reference proteome</keyword>
<sequence length="249" mass="28643">MGCTLFEILGCGTLFEHWFPDMDQTVTEMISTLGPMPMRWWDKWSAEAKSRSFNEDGSWKEGAFVRSLTDRLQTLASKNPSKEIEPLNCSDEEFASLEDLFKKMLTYKPAERATVSEVVASKWMQKWAIPSITEPSSPVNLDFLAERYRKKLARVAENEERRAAMRERRAEKDALRAEKKKIRVCEREELSDSELAQLELFKWNQKLQEEAELREVEGGRASGPDSLSQNPDHNSCTISNPPVPPQELR</sequence>
<dbReference type="RefSeq" id="XP_033569413.1">
    <property type="nucleotide sequence ID" value="XM_033728613.1"/>
</dbReference>
<evidence type="ECO:0000313" key="4">
    <source>
        <dbReference type="RefSeq" id="XP_033569413.1"/>
    </source>
</evidence>
<protein>
    <recommendedName>
        <fullName evidence="5">Protein kinase domain-containing protein</fullName>
    </recommendedName>
</protein>
<accession>A0A6A6Y1D2</accession>
<dbReference type="InterPro" id="IPR011009">
    <property type="entry name" value="Kinase-like_dom_sf"/>
</dbReference>
<evidence type="ECO:0008006" key="5">
    <source>
        <dbReference type="Google" id="ProtNLM"/>
    </source>
</evidence>
<dbReference type="Gene3D" id="1.10.510.10">
    <property type="entry name" value="Transferase(Phosphotransferase) domain 1"/>
    <property type="match status" value="1"/>
</dbReference>
<evidence type="ECO:0000256" key="1">
    <source>
        <dbReference type="SAM" id="MobiDB-lite"/>
    </source>
</evidence>
<proteinExistence type="predicted"/>
<organism evidence="2">
    <name type="scientific">Mytilinidion resinicola</name>
    <dbReference type="NCBI Taxonomy" id="574789"/>
    <lineage>
        <taxon>Eukaryota</taxon>
        <taxon>Fungi</taxon>
        <taxon>Dikarya</taxon>
        <taxon>Ascomycota</taxon>
        <taxon>Pezizomycotina</taxon>
        <taxon>Dothideomycetes</taxon>
        <taxon>Pleosporomycetidae</taxon>
        <taxon>Mytilinidiales</taxon>
        <taxon>Mytilinidiaceae</taxon>
        <taxon>Mytilinidion</taxon>
    </lineage>
</organism>